<dbReference type="InterPro" id="IPR045057">
    <property type="entry name" value="Gcn5-rel_NAT"/>
</dbReference>
<feature type="domain" description="N-acetyltransferase" evidence="1">
    <location>
        <begin position="1"/>
        <end position="94"/>
    </location>
</feature>
<dbReference type="InterPro" id="IPR031165">
    <property type="entry name" value="GNAT_YJDJ"/>
</dbReference>
<dbReference type="Proteomes" id="UP000000844">
    <property type="component" value="Chromosome"/>
</dbReference>
<evidence type="ECO:0000313" key="4">
    <source>
        <dbReference type="Proteomes" id="UP000000844"/>
    </source>
</evidence>
<proteinExistence type="predicted"/>
<dbReference type="KEGG" id="sna:Snas_2375"/>
<dbReference type="EMBL" id="CP001778">
    <property type="protein sequence ID" value="ADD42060.1"/>
    <property type="molecule type" value="Genomic_DNA"/>
</dbReference>
<dbReference type="STRING" id="446470.Snas_2375"/>
<feature type="domain" description="N-acetyltransferase" evidence="2">
    <location>
        <begin position="6"/>
        <end position="92"/>
    </location>
</feature>
<accession>D3Q3L9</accession>
<sequence length="94" mass="11041">MSVQIVDNPDRSRYEAQEDGTVVAYVEYDRHEDFTAFPHTEVSRDHRGQGLAGMLVRQAMDDIRESGDKAYPLCPYVKEWFTKHPEYEDIIYRV</sequence>
<dbReference type="Gene3D" id="3.40.630.30">
    <property type="match status" value="1"/>
</dbReference>
<dbReference type="OrthoDB" id="5405911at2"/>
<evidence type="ECO:0000313" key="3">
    <source>
        <dbReference type="EMBL" id="ADD42060.1"/>
    </source>
</evidence>
<dbReference type="Pfam" id="PF14542">
    <property type="entry name" value="Acetyltransf_CG"/>
    <property type="match status" value="1"/>
</dbReference>
<organism evidence="3 4">
    <name type="scientific">Stackebrandtia nassauensis (strain DSM 44728 / CIP 108903 / NRRL B-16338 / NBRC 102104 / LLR-40K-21)</name>
    <dbReference type="NCBI Taxonomy" id="446470"/>
    <lineage>
        <taxon>Bacteria</taxon>
        <taxon>Bacillati</taxon>
        <taxon>Actinomycetota</taxon>
        <taxon>Actinomycetes</taxon>
        <taxon>Glycomycetales</taxon>
        <taxon>Glycomycetaceae</taxon>
        <taxon>Stackebrandtia</taxon>
    </lineage>
</organism>
<evidence type="ECO:0000259" key="2">
    <source>
        <dbReference type="PROSITE" id="PS51729"/>
    </source>
</evidence>
<evidence type="ECO:0000259" key="1">
    <source>
        <dbReference type="PROSITE" id="PS51186"/>
    </source>
</evidence>
<dbReference type="HOGENOM" id="CLU_132888_0_0_11"/>
<dbReference type="PROSITE" id="PS51729">
    <property type="entry name" value="GNAT_YJDJ"/>
    <property type="match status" value="1"/>
</dbReference>
<keyword evidence="4" id="KW-1185">Reference proteome</keyword>
<gene>
    <name evidence="3" type="ordered locus">Snas_2375</name>
</gene>
<dbReference type="PROSITE" id="PS51186">
    <property type="entry name" value="GNAT"/>
    <property type="match status" value="1"/>
</dbReference>
<dbReference type="eggNOG" id="COG2388">
    <property type="taxonomic scope" value="Bacteria"/>
</dbReference>
<dbReference type="AlphaFoldDB" id="D3Q3L9"/>
<dbReference type="PANTHER" id="PTHR31435">
    <property type="entry name" value="PROTEIN NATD1"/>
    <property type="match status" value="1"/>
</dbReference>
<name>D3Q3L9_STANL</name>
<dbReference type="GO" id="GO:0016747">
    <property type="term" value="F:acyltransferase activity, transferring groups other than amino-acyl groups"/>
    <property type="evidence" value="ECO:0007669"/>
    <property type="project" value="InterPro"/>
</dbReference>
<dbReference type="InterPro" id="IPR000182">
    <property type="entry name" value="GNAT_dom"/>
</dbReference>
<dbReference type="InterPro" id="IPR016181">
    <property type="entry name" value="Acyl_CoA_acyltransferase"/>
</dbReference>
<dbReference type="CDD" id="cd04301">
    <property type="entry name" value="NAT_SF"/>
    <property type="match status" value="1"/>
</dbReference>
<dbReference type="PANTHER" id="PTHR31435:SF10">
    <property type="entry name" value="BSR4717 PROTEIN"/>
    <property type="match status" value="1"/>
</dbReference>
<reference evidence="3 4" key="1">
    <citation type="journal article" date="2009" name="Stand. Genomic Sci.">
        <title>Complete genome sequence of Stackebrandtia nassauensis type strain (LLR-40K-21).</title>
        <authorList>
            <person name="Munk C."/>
            <person name="Lapidus A."/>
            <person name="Copeland A."/>
            <person name="Jando M."/>
            <person name="Mayilraj S."/>
            <person name="Glavina Del Rio T."/>
            <person name="Nolan M."/>
            <person name="Chen F."/>
            <person name="Lucas S."/>
            <person name="Tice H."/>
            <person name="Cheng J.F."/>
            <person name="Han C."/>
            <person name="Detter J.C."/>
            <person name="Bruce D."/>
            <person name="Goodwin L."/>
            <person name="Chain P."/>
            <person name="Pitluck S."/>
            <person name="Goker M."/>
            <person name="Ovchinikova G."/>
            <person name="Pati A."/>
            <person name="Ivanova N."/>
            <person name="Mavromatis K."/>
            <person name="Chen A."/>
            <person name="Palaniappan K."/>
            <person name="Land M."/>
            <person name="Hauser L."/>
            <person name="Chang Y.J."/>
            <person name="Jeffries C.D."/>
            <person name="Bristow J."/>
            <person name="Eisen J.A."/>
            <person name="Markowitz V."/>
            <person name="Hugenholtz P."/>
            <person name="Kyrpides N.C."/>
            <person name="Klenk H.P."/>
        </authorList>
    </citation>
    <scope>NUCLEOTIDE SEQUENCE [LARGE SCALE GENOMIC DNA]</scope>
    <source>
        <strain evidence="4">DSM 44728 / CIP 108903 / NRRL B-16338 / NBRC 102104 / LLR-40K-21</strain>
    </source>
</reference>
<dbReference type="SUPFAM" id="SSF55729">
    <property type="entry name" value="Acyl-CoA N-acyltransferases (Nat)"/>
    <property type="match status" value="1"/>
</dbReference>
<protein>
    <submittedName>
        <fullName evidence="3">Uncharacterized protein</fullName>
    </submittedName>
</protein>